<sequence>MRSVQDHLAAVLAAVGPVAPLDVALHDAVGCILARDLVATRDVPATALAARDGYAVAAHETAAAGLDTPLTLPVAHDVLPGAPAGVRLAPGQAVRIASGGALPLGADAVVPLEETDRGAVRFALQRPAVAGQHVRPVGADVRTGEVVLAAGTRLGARQLALAATLGHGRLHVHPTPRVVLLSVGDELVEPGTSRQREGAVFETDGHALEAAVRDAGATPVRVGILPDDRGTLREALDDQLVRADLVVITGGLSELVGDTVKDVLATLGTVRLDHVAMTPGLRHGFGTVGSDLGADRTVPIFALQGDPVAAQVSFEVFVRPALRAMGGHAELYRPSVTARATHGWTSPAGLRQFVPATVLGSPEEGYRATPLGDPTAPTVSALAHANALAVVGEHDTGVQPGQVVHCLVLEG</sequence>
<dbReference type="GO" id="GO:0006777">
    <property type="term" value="P:Mo-molybdopterin cofactor biosynthetic process"/>
    <property type="evidence" value="ECO:0007669"/>
    <property type="project" value="UniProtKB-UniRule"/>
</dbReference>
<evidence type="ECO:0000256" key="2">
    <source>
        <dbReference type="ARBA" id="ARBA00005046"/>
    </source>
</evidence>
<dbReference type="Pfam" id="PF03453">
    <property type="entry name" value="MoeA_N"/>
    <property type="match status" value="1"/>
</dbReference>
<dbReference type="PANTHER" id="PTHR10192:SF5">
    <property type="entry name" value="GEPHYRIN"/>
    <property type="match status" value="1"/>
</dbReference>
<keyword evidence="7" id="KW-0479">Metal-binding</keyword>
<dbReference type="CDD" id="cd00887">
    <property type="entry name" value="MoeA"/>
    <property type="match status" value="1"/>
</dbReference>
<dbReference type="NCBIfam" id="NF045515">
    <property type="entry name" value="Glp_gephyrin"/>
    <property type="match status" value="1"/>
</dbReference>
<dbReference type="EC" id="2.10.1.1" evidence="7"/>
<dbReference type="InterPro" id="IPR005111">
    <property type="entry name" value="MoeA_C_domain_IV"/>
</dbReference>
<protein>
    <recommendedName>
        <fullName evidence="7">Molybdopterin molybdenumtransferase</fullName>
        <ecNumber evidence="7">2.10.1.1</ecNumber>
    </recommendedName>
</protein>
<evidence type="ECO:0000259" key="8">
    <source>
        <dbReference type="SMART" id="SM00852"/>
    </source>
</evidence>
<dbReference type="RefSeq" id="WP_141320490.1">
    <property type="nucleotide sequence ID" value="NZ_BJLP01000027.1"/>
</dbReference>
<dbReference type="SUPFAM" id="SSF63867">
    <property type="entry name" value="MoeA C-terminal domain-like"/>
    <property type="match status" value="1"/>
</dbReference>
<dbReference type="GO" id="GO:0046872">
    <property type="term" value="F:metal ion binding"/>
    <property type="evidence" value="ECO:0007669"/>
    <property type="project" value="UniProtKB-UniRule"/>
</dbReference>
<comment type="cofactor">
    <cofactor evidence="7">
        <name>Mg(2+)</name>
        <dbReference type="ChEBI" id="CHEBI:18420"/>
    </cofactor>
</comment>
<dbReference type="PANTHER" id="PTHR10192">
    <property type="entry name" value="MOLYBDOPTERIN BIOSYNTHESIS PROTEIN"/>
    <property type="match status" value="1"/>
</dbReference>
<comment type="similarity">
    <text evidence="3 7">Belongs to the MoeA family.</text>
</comment>
<dbReference type="Gene3D" id="2.170.190.11">
    <property type="entry name" value="Molybdopterin biosynthesis moea protein, domain 3"/>
    <property type="match status" value="1"/>
</dbReference>
<dbReference type="Gene3D" id="3.90.105.10">
    <property type="entry name" value="Molybdopterin biosynthesis moea protein, domain 2"/>
    <property type="match status" value="1"/>
</dbReference>
<dbReference type="AlphaFoldDB" id="A0A4Y3KBI7"/>
<gene>
    <name evidence="9" type="ORF">CUD01_18170</name>
</gene>
<evidence type="ECO:0000256" key="6">
    <source>
        <dbReference type="ARBA" id="ARBA00047317"/>
    </source>
</evidence>
<dbReference type="Gene3D" id="3.40.980.10">
    <property type="entry name" value="MoaB/Mog-like domain"/>
    <property type="match status" value="1"/>
</dbReference>
<dbReference type="InterPro" id="IPR036688">
    <property type="entry name" value="MoeA_C_domain_IV_sf"/>
</dbReference>
<evidence type="ECO:0000256" key="3">
    <source>
        <dbReference type="ARBA" id="ARBA00010763"/>
    </source>
</evidence>
<dbReference type="Pfam" id="PF03454">
    <property type="entry name" value="MoeA_C"/>
    <property type="match status" value="1"/>
</dbReference>
<name>A0A4Y3KBI7_CELUD</name>
<dbReference type="InterPro" id="IPR038987">
    <property type="entry name" value="MoeA-like"/>
</dbReference>
<proteinExistence type="inferred from homology"/>
<keyword evidence="10" id="KW-1185">Reference proteome</keyword>
<dbReference type="Pfam" id="PF00994">
    <property type="entry name" value="MoCF_biosynth"/>
    <property type="match status" value="1"/>
</dbReference>
<keyword evidence="7 9" id="KW-0808">Transferase</keyword>
<dbReference type="SUPFAM" id="SSF63882">
    <property type="entry name" value="MoeA N-terminal region -like"/>
    <property type="match status" value="1"/>
</dbReference>
<dbReference type="InterPro" id="IPR001453">
    <property type="entry name" value="MoaB/Mog_dom"/>
</dbReference>
<comment type="catalytic activity">
    <reaction evidence="6">
        <text>adenylyl-molybdopterin + molybdate = Mo-molybdopterin + AMP + H(+)</text>
        <dbReference type="Rhea" id="RHEA:35047"/>
        <dbReference type="ChEBI" id="CHEBI:15378"/>
        <dbReference type="ChEBI" id="CHEBI:36264"/>
        <dbReference type="ChEBI" id="CHEBI:62727"/>
        <dbReference type="ChEBI" id="CHEBI:71302"/>
        <dbReference type="ChEBI" id="CHEBI:456215"/>
        <dbReference type="EC" id="2.10.1.1"/>
    </reaction>
</comment>
<organism evidence="9 10">
    <name type="scientific">Cellulomonas uda</name>
    <dbReference type="NCBI Taxonomy" id="1714"/>
    <lineage>
        <taxon>Bacteria</taxon>
        <taxon>Bacillati</taxon>
        <taxon>Actinomycetota</taxon>
        <taxon>Actinomycetes</taxon>
        <taxon>Micrococcales</taxon>
        <taxon>Cellulomonadaceae</taxon>
        <taxon>Cellulomonas</taxon>
    </lineage>
</organism>
<evidence type="ECO:0000256" key="7">
    <source>
        <dbReference type="RuleBase" id="RU365090"/>
    </source>
</evidence>
<evidence type="ECO:0000256" key="4">
    <source>
        <dbReference type="ARBA" id="ARBA00022505"/>
    </source>
</evidence>
<keyword evidence="4 7" id="KW-0500">Molybdenum</keyword>
<dbReference type="InterPro" id="IPR036425">
    <property type="entry name" value="MoaB/Mog-like_dom_sf"/>
</dbReference>
<comment type="pathway">
    <text evidence="2 7">Cofactor biosynthesis; molybdopterin biosynthesis.</text>
</comment>
<feature type="domain" description="MoaB/Mog" evidence="8">
    <location>
        <begin position="179"/>
        <end position="324"/>
    </location>
</feature>
<evidence type="ECO:0000256" key="1">
    <source>
        <dbReference type="ARBA" id="ARBA00002901"/>
    </source>
</evidence>
<keyword evidence="5 7" id="KW-0501">Molybdenum cofactor biosynthesis</keyword>
<accession>A0A4Y3KBI7</accession>
<dbReference type="InterPro" id="IPR036135">
    <property type="entry name" value="MoeA_linker/N_sf"/>
</dbReference>
<reference evidence="9 10" key="1">
    <citation type="submission" date="2019-06" db="EMBL/GenBank/DDBJ databases">
        <title>Whole genome shotgun sequence of Cellulomonas uda NBRC 3747.</title>
        <authorList>
            <person name="Hosoyama A."/>
            <person name="Uohara A."/>
            <person name="Ohji S."/>
            <person name="Ichikawa N."/>
        </authorList>
    </citation>
    <scope>NUCLEOTIDE SEQUENCE [LARGE SCALE GENOMIC DNA]</scope>
    <source>
        <strain evidence="9 10">NBRC 3747</strain>
    </source>
</reference>
<dbReference type="UniPathway" id="UPA00344"/>
<dbReference type="SUPFAM" id="SSF53218">
    <property type="entry name" value="Molybdenum cofactor biosynthesis proteins"/>
    <property type="match status" value="1"/>
</dbReference>
<dbReference type="Gene3D" id="2.40.340.10">
    <property type="entry name" value="MoeA, C-terminal, domain IV"/>
    <property type="match status" value="1"/>
</dbReference>
<dbReference type="SMART" id="SM00852">
    <property type="entry name" value="MoCF_biosynth"/>
    <property type="match status" value="1"/>
</dbReference>
<dbReference type="EMBL" id="BJLP01000027">
    <property type="protein sequence ID" value="GEA81373.1"/>
    <property type="molecule type" value="Genomic_DNA"/>
</dbReference>
<keyword evidence="7" id="KW-0460">Magnesium</keyword>
<comment type="function">
    <text evidence="1 7">Catalyzes the insertion of molybdate into adenylated molybdopterin with the concomitant release of AMP.</text>
</comment>
<dbReference type="GO" id="GO:0061599">
    <property type="term" value="F:molybdopterin molybdotransferase activity"/>
    <property type="evidence" value="ECO:0007669"/>
    <property type="project" value="UniProtKB-UniRule"/>
</dbReference>
<dbReference type="GO" id="GO:0005829">
    <property type="term" value="C:cytosol"/>
    <property type="evidence" value="ECO:0007669"/>
    <property type="project" value="TreeGrafter"/>
</dbReference>
<evidence type="ECO:0000313" key="9">
    <source>
        <dbReference type="EMBL" id="GEA81373.1"/>
    </source>
</evidence>
<dbReference type="Proteomes" id="UP000315842">
    <property type="component" value="Unassembled WGS sequence"/>
</dbReference>
<evidence type="ECO:0000313" key="10">
    <source>
        <dbReference type="Proteomes" id="UP000315842"/>
    </source>
</evidence>
<evidence type="ECO:0000256" key="5">
    <source>
        <dbReference type="ARBA" id="ARBA00023150"/>
    </source>
</evidence>
<dbReference type="InterPro" id="IPR005110">
    <property type="entry name" value="MoeA_linker/N"/>
</dbReference>
<comment type="caution">
    <text evidence="9">The sequence shown here is derived from an EMBL/GenBank/DDBJ whole genome shotgun (WGS) entry which is preliminary data.</text>
</comment>